<gene>
    <name evidence="1" type="ORF">C5L32_000919</name>
</gene>
<reference evidence="1 2" key="1">
    <citation type="journal article" date="2019" name="Appl. Microbiol. Biotechnol.">
        <title>Uncovering carbohydrate metabolism through a genotype-phenotype association study of 56 lactic acid bacteria genomes.</title>
        <authorList>
            <person name="Buron-Moles G."/>
            <person name="Chailyan A."/>
            <person name="Dolejs I."/>
            <person name="Forster J."/>
            <person name="Miks M.H."/>
        </authorList>
    </citation>
    <scope>NUCLEOTIDE SEQUENCE [LARGE SCALE GENOMIC DNA]</scope>
    <source>
        <strain evidence="1 2">ATCC 4005</strain>
    </source>
</reference>
<comment type="caution">
    <text evidence="1">The sequence shown here is derived from an EMBL/GenBank/DDBJ whole genome shotgun (WGS) entry which is preliminary data.</text>
</comment>
<protein>
    <submittedName>
        <fullName evidence="1">Uncharacterized protein</fullName>
    </submittedName>
</protein>
<sequence length="140" mass="16021">MALSACSAGTPASKKDSVTVYDAHNRQILTTTSQSKIKRVTNLTSQSDRSTVNGQLPTGLRVKYRYLLHQRAHDVNINLYVYANSRNVKMTQIPILHTIVYQLSKQDYKKLSQPEAYLKGFCWWTMIEDNKKLTTANRQL</sequence>
<evidence type="ECO:0000313" key="2">
    <source>
        <dbReference type="Proteomes" id="UP000295181"/>
    </source>
</evidence>
<dbReference type="Proteomes" id="UP000295181">
    <property type="component" value="Unassembled WGS sequence"/>
</dbReference>
<accession>A0A4R5NRB3</accession>
<evidence type="ECO:0000313" key="1">
    <source>
        <dbReference type="EMBL" id="TDG79513.1"/>
    </source>
</evidence>
<dbReference type="EMBL" id="PUFP01000026">
    <property type="protein sequence ID" value="TDG79513.1"/>
    <property type="molecule type" value="Genomic_DNA"/>
</dbReference>
<proteinExistence type="predicted"/>
<organism evidence="1 2">
    <name type="scientific">Lentilactobacillus buchneri DSM 20057</name>
    <dbReference type="NCBI Taxonomy" id="1423728"/>
    <lineage>
        <taxon>Bacteria</taxon>
        <taxon>Bacillati</taxon>
        <taxon>Bacillota</taxon>
        <taxon>Bacilli</taxon>
        <taxon>Lactobacillales</taxon>
        <taxon>Lactobacillaceae</taxon>
        <taxon>Lentilactobacillus</taxon>
    </lineage>
</organism>
<dbReference type="AlphaFoldDB" id="A0A4R5NRB3"/>
<name>A0A4R5NRB3_LENBU</name>